<protein>
    <submittedName>
        <fullName evidence="2">Uncharacterized protein</fullName>
    </submittedName>
</protein>
<gene>
    <name evidence="2" type="ORF">ALECFALPRED_001686</name>
</gene>
<dbReference type="EMBL" id="CAJPDR010000141">
    <property type="protein sequence ID" value="CAF9920994.1"/>
    <property type="molecule type" value="Genomic_DNA"/>
</dbReference>
<feature type="compositionally biased region" description="Polar residues" evidence="1">
    <location>
        <begin position="8"/>
        <end position="19"/>
    </location>
</feature>
<evidence type="ECO:0000313" key="2">
    <source>
        <dbReference type="EMBL" id="CAF9920994.1"/>
    </source>
</evidence>
<sequence>MGRKSSKPPASNKVSTQKAPETHPHNVSSSPSSSPSQPVAQPVQQTAPSGNMIGGPPARDWTSALGLDQSDIHRASISSFSAPKRNTKPSQQSLQRKHAHNSAPTSIMTSFHGVPMYSQGTSAYPVVSSAPSAPEIQNMPSDNSTPANDKIVLPRPEQTVRYNRSAYTPSPFTKAIAPPTQQPFENTPPHDPPPFDPGKCHWRALRDVAFVLDGGMDLPSEELCALLRFRYAMTDAQMAAVEPGHVRVMYEFCQEGGKEMYESSAGRWIRLEIGADLKSMKEGGVGGVNDDF</sequence>
<feature type="compositionally biased region" description="Polar residues" evidence="1">
    <location>
        <begin position="138"/>
        <end position="147"/>
    </location>
</feature>
<keyword evidence="3" id="KW-1185">Reference proteome</keyword>
<feature type="compositionally biased region" description="Low complexity" evidence="1">
    <location>
        <begin position="27"/>
        <end position="49"/>
    </location>
</feature>
<reference evidence="2" key="1">
    <citation type="submission" date="2021-03" db="EMBL/GenBank/DDBJ databases">
        <authorList>
            <person name="Tagirdzhanova G."/>
        </authorList>
    </citation>
    <scope>NUCLEOTIDE SEQUENCE</scope>
</reference>
<dbReference type="AlphaFoldDB" id="A0A8H3IPB2"/>
<feature type="region of interest" description="Disordered" evidence="1">
    <location>
        <begin position="1"/>
        <end position="107"/>
    </location>
</feature>
<comment type="caution">
    <text evidence="2">The sequence shown here is derived from an EMBL/GenBank/DDBJ whole genome shotgun (WGS) entry which is preliminary data.</text>
</comment>
<evidence type="ECO:0000256" key="1">
    <source>
        <dbReference type="SAM" id="MobiDB-lite"/>
    </source>
</evidence>
<evidence type="ECO:0000313" key="3">
    <source>
        <dbReference type="Proteomes" id="UP000664203"/>
    </source>
</evidence>
<feature type="compositionally biased region" description="Low complexity" evidence="1">
    <location>
        <begin position="125"/>
        <end position="134"/>
    </location>
</feature>
<dbReference type="OrthoDB" id="5401168at2759"/>
<organism evidence="2 3">
    <name type="scientific">Alectoria fallacina</name>
    <dbReference type="NCBI Taxonomy" id="1903189"/>
    <lineage>
        <taxon>Eukaryota</taxon>
        <taxon>Fungi</taxon>
        <taxon>Dikarya</taxon>
        <taxon>Ascomycota</taxon>
        <taxon>Pezizomycotina</taxon>
        <taxon>Lecanoromycetes</taxon>
        <taxon>OSLEUM clade</taxon>
        <taxon>Lecanoromycetidae</taxon>
        <taxon>Lecanorales</taxon>
        <taxon>Lecanorineae</taxon>
        <taxon>Parmeliaceae</taxon>
        <taxon>Alectoria</taxon>
    </lineage>
</organism>
<accession>A0A8H3IPB2</accession>
<dbReference type="Proteomes" id="UP000664203">
    <property type="component" value="Unassembled WGS sequence"/>
</dbReference>
<feature type="region of interest" description="Disordered" evidence="1">
    <location>
        <begin position="125"/>
        <end position="158"/>
    </location>
</feature>
<name>A0A8H3IPB2_9LECA</name>
<proteinExistence type="predicted"/>